<organism evidence="1">
    <name type="scientific">Candidatus Kentrum sp. DK</name>
    <dbReference type="NCBI Taxonomy" id="2126562"/>
    <lineage>
        <taxon>Bacteria</taxon>
        <taxon>Pseudomonadati</taxon>
        <taxon>Pseudomonadota</taxon>
        <taxon>Gammaproteobacteria</taxon>
        <taxon>Candidatus Kentrum</taxon>
    </lineage>
</organism>
<reference evidence="1" key="1">
    <citation type="submission" date="2019-02" db="EMBL/GenBank/DDBJ databases">
        <authorList>
            <person name="Gruber-Vodicka R. H."/>
            <person name="Seah K. B. B."/>
        </authorList>
    </citation>
    <scope>NUCLEOTIDE SEQUENCE</scope>
    <source>
        <strain evidence="1">BECK_DK161</strain>
    </source>
</reference>
<proteinExistence type="predicted"/>
<dbReference type="AlphaFoldDB" id="A0A450TJ13"/>
<sequence>MELQQSARKKEALKVIRSFIKAMNFLVLPLTPEIGHGGVE</sequence>
<protein>
    <submittedName>
        <fullName evidence="1">Uncharacterized protein</fullName>
    </submittedName>
</protein>
<accession>A0A450TJ13</accession>
<dbReference type="EMBL" id="CAADEY010000164">
    <property type="protein sequence ID" value="VFJ67339.1"/>
    <property type="molecule type" value="Genomic_DNA"/>
</dbReference>
<name>A0A450TJ13_9GAMM</name>
<evidence type="ECO:0000313" key="1">
    <source>
        <dbReference type="EMBL" id="VFJ67339.1"/>
    </source>
</evidence>
<gene>
    <name evidence="1" type="ORF">BECKDK2373C_GA0170839_11641</name>
</gene>